<evidence type="ECO:0000313" key="1">
    <source>
        <dbReference type="EMBL" id="EXX76873.1"/>
    </source>
</evidence>
<accession>A0A015NCD6</accession>
<sequence length="352" mass="42028">MQRAHQPYFPMQKREDTQRDTLYNDVISLLRKNQKYGWSGVNSESIAKKFVDRLVALLWYIDPHWEKLISRSLKLPDIFNELEQYQCNENYNKFYFTGHHKKEQLSREKIEQLVKSLESSIEQPWASKDKWMDFIIQVLLLIESIKKYISYLQEVNQKMNTIHYSDVSTRNPGCDLKVYTIEVSDSIHSKYEELSNFLLEKDSYEFFDLDEYTPYDVIQKYNYIKNLPLNVPVTIYRYYQGNYLGTVNYIWKVPVRSDHRSETENARIIAAINENLPKYYTRQMRKNALKEVTPVVLRTLYFDLTGDASTTNNVISKEIEERLRIMMQLEDPSIIVDLRTNNGFKGKEFNRF</sequence>
<name>A0A015NCD6_RHIIW</name>
<dbReference type="STRING" id="1432141.A0A015NCD6"/>
<dbReference type="OrthoDB" id="2414320at2759"/>
<gene>
    <name evidence="1" type="ORF">RirG_029000</name>
</gene>
<dbReference type="AlphaFoldDB" id="A0A015NCD6"/>
<keyword evidence="2" id="KW-1185">Reference proteome</keyword>
<dbReference type="Proteomes" id="UP000022910">
    <property type="component" value="Unassembled WGS sequence"/>
</dbReference>
<dbReference type="HOGENOM" id="CLU_053460_1_0_1"/>
<evidence type="ECO:0000313" key="2">
    <source>
        <dbReference type="Proteomes" id="UP000022910"/>
    </source>
</evidence>
<proteinExistence type="predicted"/>
<organism evidence="1 2">
    <name type="scientific">Rhizophagus irregularis (strain DAOM 197198w)</name>
    <name type="common">Glomus intraradices</name>
    <dbReference type="NCBI Taxonomy" id="1432141"/>
    <lineage>
        <taxon>Eukaryota</taxon>
        <taxon>Fungi</taxon>
        <taxon>Fungi incertae sedis</taxon>
        <taxon>Mucoromycota</taxon>
        <taxon>Glomeromycotina</taxon>
        <taxon>Glomeromycetes</taxon>
        <taxon>Glomerales</taxon>
        <taxon>Glomeraceae</taxon>
        <taxon>Rhizophagus</taxon>
    </lineage>
</organism>
<comment type="caution">
    <text evidence="1">The sequence shown here is derived from an EMBL/GenBank/DDBJ whole genome shotgun (WGS) entry which is preliminary data.</text>
</comment>
<dbReference type="EMBL" id="JEMT01011796">
    <property type="protein sequence ID" value="EXX76873.1"/>
    <property type="molecule type" value="Genomic_DNA"/>
</dbReference>
<protein>
    <submittedName>
        <fullName evidence="1">Uncharacterized protein</fullName>
    </submittedName>
</protein>
<reference evidence="1 2" key="1">
    <citation type="submission" date="2014-02" db="EMBL/GenBank/DDBJ databases">
        <title>Single nucleus genome sequencing reveals high similarity among nuclei of an endomycorrhizal fungus.</title>
        <authorList>
            <person name="Lin K."/>
            <person name="Geurts R."/>
            <person name="Zhang Z."/>
            <person name="Limpens E."/>
            <person name="Saunders D.G."/>
            <person name="Mu D."/>
            <person name="Pang E."/>
            <person name="Cao H."/>
            <person name="Cha H."/>
            <person name="Lin T."/>
            <person name="Zhou Q."/>
            <person name="Shang Y."/>
            <person name="Li Y."/>
            <person name="Ivanov S."/>
            <person name="Sharma T."/>
            <person name="Velzen R.V."/>
            <person name="Ruijter N.D."/>
            <person name="Aanen D.K."/>
            <person name="Win J."/>
            <person name="Kamoun S."/>
            <person name="Bisseling T."/>
            <person name="Huang S."/>
        </authorList>
    </citation>
    <scope>NUCLEOTIDE SEQUENCE [LARGE SCALE GENOMIC DNA]</scope>
    <source>
        <strain evidence="2">DAOM197198w</strain>
    </source>
</reference>